<dbReference type="AlphaFoldDB" id="A0AAD4HRF6"/>
<name>A0AAD4HRF6_9AGAM</name>
<proteinExistence type="predicted"/>
<dbReference type="Proteomes" id="UP001195769">
    <property type="component" value="Unassembled WGS sequence"/>
</dbReference>
<dbReference type="EMBL" id="JABBWK010000005">
    <property type="protein sequence ID" value="KAG1906057.1"/>
    <property type="molecule type" value="Genomic_DNA"/>
</dbReference>
<dbReference type="GeneID" id="64660432"/>
<comment type="caution">
    <text evidence="1">The sequence shown here is derived from an EMBL/GenBank/DDBJ whole genome shotgun (WGS) entry which is preliminary data.</text>
</comment>
<organism evidence="1 2">
    <name type="scientific">Suillus fuscotomentosus</name>
    <dbReference type="NCBI Taxonomy" id="1912939"/>
    <lineage>
        <taxon>Eukaryota</taxon>
        <taxon>Fungi</taxon>
        <taxon>Dikarya</taxon>
        <taxon>Basidiomycota</taxon>
        <taxon>Agaricomycotina</taxon>
        <taxon>Agaricomycetes</taxon>
        <taxon>Agaricomycetidae</taxon>
        <taxon>Boletales</taxon>
        <taxon>Suillineae</taxon>
        <taxon>Suillaceae</taxon>
        <taxon>Suillus</taxon>
    </lineage>
</organism>
<reference evidence="1" key="1">
    <citation type="journal article" date="2020" name="New Phytol.">
        <title>Comparative genomics reveals dynamic genome evolution in host specialist ectomycorrhizal fungi.</title>
        <authorList>
            <person name="Lofgren L.A."/>
            <person name="Nguyen N.H."/>
            <person name="Vilgalys R."/>
            <person name="Ruytinx J."/>
            <person name="Liao H.L."/>
            <person name="Branco S."/>
            <person name="Kuo A."/>
            <person name="LaButti K."/>
            <person name="Lipzen A."/>
            <person name="Andreopoulos W."/>
            <person name="Pangilinan J."/>
            <person name="Riley R."/>
            <person name="Hundley H."/>
            <person name="Na H."/>
            <person name="Barry K."/>
            <person name="Grigoriev I.V."/>
            <person name="Stajich J.E."/>
            <person name="Kennedy P.G."/>
        </authorList>
    </citation>
    <scope>NUCLEOTIDE SEQUENCE</scope>
    <source>
        <strain evidence="1">FC203</strain>
    </source>
</reference>
<accession>A0AAD4HRF6</accession>
<gene>
    <name evidence="1" type="ORF">F5891DRAFT_1182227</name>
</gene>
<evidence type="ECO:0000313" key="1">
    <source>
        <dbReference type="EMBL" id="KAG1906057.1"/>
    </source>
</evidence>
<evidence type="ECO:0000313" key="2">
    <source>
        <dbReference type="Proteomes" id="UP001195769"/>
    </source>
</evidence>
<sequence length="134" mass="14596">MSVSSTALTERGAGLIYGSHLLLSGYRAGSSTSGFTSTFFIARSVISEKSRGMKYSKFPSYFIKVNTIGYIFQQLRGSYNADGEGCTRCSSGVLITKDFVDRLGSESFSVILIESLSMEFVMMVMEINPSSDSI</sequence>
<keyword evidence="2" id="KW-1185">Reference proteome</keyword>
<protein>
    <submittedName>
        <fullName evidence="1">Uncharacterized protein</fullName>
    </submittedName>
</protein>
<dbReference type="RefSeq" id="XP_041231632.1">
    <property type="nucleotide sequence ID" value="XM_041366134.1"/>
</dbReference>